<protein>
    <submittedName>
        <fullName evidence="2">Cytochrome c556</fullName>
    </submittedName>
</protein>
<keyword evidence="3" id="KW-1185">Reference proteome</keyword>
<evidence type="ECO:0000313" key="3">
    <source>
        <dbReference type="Proteomes" id="UP001158067"/>
    </source>
</evidence>
<dbReference type="EMBL" id="FXUG01000001">
    <property type="protein sequence ID" value="SMP39433.1"/>
    <property type="molecule type" value="Genomic_DNA"/>
</dbReference>
<comment type="caution">
    <text evidence="2">The sequence shown here is derived from an EMBL/GenBank/DDBJ whole genome shotgun (WGS) entry which is preliminary data.</text>
</comment>
<dbReference type="Gene3D" id="1.20.120.10">
    <property type="entry name" value="Cytochrome c/b562"/>
    <property type="match status" value="1"/>
</dbReference>
<dbReference type="InterPro" id="IPR002321">
    <property type="entry name" value="Cyt_c_II"/>
</dbReference>
<name>A0ABY1PNJ6_9BACT</name>
<gene>
    <name evidence="2" type="ORF">SAMN06265222_101308</name>
</gene>
<dbReference type="InterPro" id="IPR010980">
    <property type="entry name" value="Cyt_c/b562"/>
</dbReference>
<proteinExistence type="predicted"/>
<feature type="region of interest" description="Disordered" evidence="1">
    <location>
        <begin position="74"/>
        <end position="96"/>
    </location>
</feature>
<evidence type="ECO:0000313" key="2">
    <source>
        <dbReference type="EMBL" id="SMP39433.1"/>
    </source>
</evidence>
<dbReference type="Pfam" id="PF01322">
    <property type="entry name" value="Cytochrom_C_2"/>
    <property type="match status" value="1"/>
</dbReference>
<accession>A0ABY1PNJ6</accession>
<dbReference type="SUPFAM" id="SSF47175">
    <property type="entry name" value="Cytochromes"/>
    <property type="match status" value="1"/>
</dbReference>
<sequence>MEFELTALPSFSRCAVLRFAIVVVLGLTCQGSVWAQRQRAEPPVFNEGAVSRVFFPDLSKAFRGERPTLSSLRKAGAEAATAEAEGEGESESGGGRRWNKLISPISLEDEIKRVKLKYDASITTPGAFNGGGYQDARLQLSILASLFAVISEYSGDVRWKSDARTARDLTAKTALACAAGSTPVYKEAQLRKADLQDLVSGAGLSASKTADEENDWSMIVDRGPMMEYAESLLDLIGDQSRDAATTKENADSVRRLAELIAVLGEVLVQEGMDDADDEDYAKFSHAMTQAATSVVAAIERQDFEAVRGSVGAITQSCSDCHEEYR</sequence>
<dbReference type="Proteomes" id="UP001158067">
    <property type="component" value="Unassembled WGS sequence"/>
</dbReference>
<reference evidence="2 3" key="1">
    <citation type="submission" date="2017-05" db="EMBL/GenBank/DDBJ databases">
        <authorList>
            <person name="Varghese N."/>
            <person name="Submissions S."/>
        </authorList>
    </citation>
    <scope>NUCLEOTIDE SEQUENCE [LARGE SCALE GENOMIC DNA]</scope>
    <source>
        <strain evidence="2 3">DSM 25457</strain>
    </source>
</reference>
<organism evidence="2 3">
    <name type="scientific">Neorhodopirellula lusitana</name>
    <dbReference type="NCBI Taxonomy" id="445327"/>
    <lineage>
        <taxon>Bacteria</taxon>
        <taxon>Pseudomonadati</taxon>
        <taxon>Planctomycetota</taxon>
        <taxon>Planctomycetia</taxon>
        <taxon>Pirellulales</taxon>
        <taxon>Pirellulaceae</taxon>
        <taxon>Neorhodopirellula</taxon>
    </lineage>
</organism>
<evidence type="ECO:0000256" key="1">
    <source>
        <dbReference type="SAM" id="MobiDB-lite"/>
    </source>
</evidence>
<dbReference type="PROSITE" id="PS51009">
    <property type="entry name" value="CYTCII"/>
    <property type="match status" value="1"/>
</dbReference>